<evidence type="ECO:0000313" key="1">
    <source>
        <dbReference type="EMBL" id="MEJ5043875.1"/>
    </source>
</evidence>
<name>A0ABU8PP05_9GAMM</name>
<protein>
    <submittedName>
        <fullName evidence="1">Uncharacterized protein</fullName>
    </submittedName>
</protein>
<organism evidence="1 2">
    <name type="scientific">Pantoea nemavictus</name>
    <dbReference type="NCBI Taxonomy" id="2726955"/>
    <lineage>
        <taxon>Bacteria</taxon>
        <taxon>Pseudomonadati</taxon>
        <taxon>Pseudomonadota</taxon>
        <taxon>Gammaproteobacteria</taxon>
        <taxon>Enterobacterales</taxon>
        <taxon>Erwiniaceae</taxon>
        <taxon>Pantoea</taxon>
    </lineage>
</organism>
<gene>
    <name evidence="1" type="ORF">WH298_01370</name>
</gene>
<proteinExistence type="predicted"/>
<dbReference type="Proteomes" id="UP001362100">
    <property type="component" value="Unassembled WGS sequence"/>
</dbReference>
<keyword evidence="2" id="KW-1185">Reference proteome</keyword>
<comment type="caution">
    <text evidence="1">The sequence shown here is derived from an EMBL/GenBank/DDBJ whole genome shotgun (WGS) entry which is preliminary data.</text>
</comment>
<accession>A0ABU8PP05</accession>
<evidence type="ECO:0000313" key="2">
    <source>
        <dbReference type="Proteomes" id="UP001362100"/>
    </source>
</evidence>
<dbReference type="EMBL" id="JBBGZW010000001">
    <property type="protein sequence ID" value="MEJ5043875.1"/>
    <property type="molecule type" value="Genomic_DNA"/>
</dbReference>
<reference evidence="1 2" key="1">
    <citation type="submission" date="2023-12" db="EMBL/GenBank/DDBJ databases">
        <title>Gut-associated functions are favored during microbiome assembly across C. elegans life.</title>
        <authorList>
            <person name="Zimmermann J."/>
        </authorList>
    </citation>
    <scope>NUCLEOTIDE SEQUENCE [LARGE SCALE GENOMIC DNA]</scope>
    <source>
        <strain evidence="1 2">BIGb0393</strain>
    </source>
</reference>
<sequence>MSILGGKMGQNILSHLRQNFAGGPAGRLGFQGNVRNALRLLPFISASGFSGHFFQNEFRCIPAEVEDRR</sequence>
<dbReference type="RefSeq" id="WP_180822016.1">
    <property type="nucleotide sequence ID" value="NZ_JACAWY010000001.1"/>
</dbReference>